<evidence type="ECO:0000313" key="1">
    <source>
        <dbReference type="EMBL" id="GMG85121.1"/>
    </source>
</evidence>
<name>A0ABQ6LSS8_9RHOB</name>
<comment type="caution">
    <text evidence="1">The sequence shown here is derived from an EMBL/GenBank/DDBJ whole genome shotgun (WGS) entry which is preliminary data.</text>
</comment>
<sequence length="104" mass="11042">MRFVRIFAFGLLMLGPAKADEIDIGGYPLVLVCDVGNVLLVGYLSEIGKEGGAVYISANGRQSIVIGTDGMLYPTETMRAEGSCAGRSLAELKADGRAFMVLRP</sequence>
<dbReference type="EMBL" id="BSYI01000051">
    <property type="protein sequence ID" value="GMG85121.1"/>
    <property type="molecule type" value="Genomic_DNA"/>
</dbReference>
<reference evidence="1 2" key="1">
    <citation type="submission" date="2023-04" db="EMBL/GenBank/DDBJ databases">
        <title>Marinoamorphus aggregata gen. nov., sp. Nov., isolate from tissue of brittle star Ophioplocus japonicus.</title>
        <authorList>
            <person name="Kawano K."/>
            <person name="Sawayama S."/>
            <person name="Nakagawa S."/>
        </authorList>
    </citation>
    <scope>NUCLEOTIDE SEQUENCE [LARGE SCALE GENOMIC DNA]</scope>
    <source>
        <strain evidence="1 2">NKW23</strain>
    </source>
</reference>
<dbReference type="Proteomes" id="UP001239909">
    <property type="component" value="Unassembled WGS sequence"/>
</dbReference>
<protein>
    <submittedName>
        <fullName evidence="1">Uncharacterized protein</fullName>
    </submittedName>
</protein>
<keyword evidence="2" id="KW-1185">Reference proteome</keyword>
<evidence type="ECO:0000313" key="2">
    <source>
        <dbReference type="Proteomes" id="UP001239909"/>
    </source>
</evidence>
<gene>
    <name evidence="1" type="ORF">LNKW23_43370</name>
</gene>
<accession>A0ABQ6LSS8</accession>
<proteinExistence type="predicted"/>
<organism evidence="1 2">
    <name type="scientific">Paralimibaculum aggregatum</name>
    <dbReference type="NCBI Taxonomy" id="3036245"/>
    <lineage>
        <taxon>Bacteria</taxon>
        <taxon>Pseudomonadati</taxon>
        <taxon>Pseudomonadota</taxon>
        <taxon>Alphaproteobacteria</taxon>
        <taxon>Rhodobacterales</taxon>
        <taxon>Paracoccaceae</taxon>
        <taxon>Paralimibaculum</taxon>
    </lineage>
</organism>